<dbReference type="PANTHER" id="PTHR24416:SF525">
    <property type="entry name" value="INSULIN-LIKE RECEPTOR"/>
    <property type="match status" value="1"/>
</dbReference>
<dbReference type="PROSITE" id="PS50011">
    <property type="entry name" value="PROTEIN_KINASE_DOM"/>
    <property type="match status" value="1"/>
</dbReference>
<evidence type="ECO:0000256" key="19">
    <source>
        <dbReference type="SAM" id="Phobius"/>
    </source>
</evidence>
<dbReference type="InterPro" id="IPR008266">
    <property type="entry name" value="Tyr_kinase_AS"/>
</dbReference>
<keyword evidence="6" id="KW-0732">Signal</keyword>
<evidence type="ECO:0000256" key="2">
    <source>
        <dbReference type="ARBA" id="ARBA00004479"/>
    </source>
</evidence>
<keyword evidence="11 19" id="KW-1133">Transmembrane helix</keyword>
<dbReference type="GO" id="GO:0012505">
    <property type="term" value="C:endomembrane system"/>
    <property type="evidence" value="ECO:0007669"/>
    <property type="project" value="UniProtKB-SubCell"/>
</dbReference>
<feature type="region of interest" description="Disordered" evidence="18">
    <location>
        <begin position="781"/>
        <end position="801"/>
    </location>
</feature>
<feature type="domain" description="Fibronectin type-III" evidence="21">
    <location>
        <begin position="357"/>
        <end position="452"/>
    </location>
</feature>
<dbReference type="EC" id="2.7.10.1" evidence="3"/>
<evidence type="ECO:0000256" key="1">
    <source>
        <dbReference type="ARBA" id="ARBA00004308"/>
    </source>
</evidence>
<evidence type="ECO:0000256" key="14">
    <source>
        <dbReference type="ARBA" id="ARBA00023170"/>
    </source>
</evidence>
<dbReference type="GO" id="GO:0043235">
    <property type="term" value="C:receptor complex"/>
    <property type="evidence" value="ECO:0007669"/>
    <property type="project" value="TreeGrafter"/>
</dbReference>
<evidence type="ECO:0000256" key="4">
    <source>
        <dbReference type="ARBA" id="ARBA00022679"/>
    </source>
</evidence>
<keyword evidence="14 22" id="KW-0675">Receptor</keyword>
<evidence type="ECO:0000256" key="8">
    <source>
        <dbReference type="ARBA" id="ARBA00022741"/>
    </source>
</evidence>
<dbReference type="SMART" id="SM00219">
    <property type="entry name" value="TyrKc"/>
    <property type="match status" value="1"/>
</dbReference>
<accession>A0A4E0S1A1</accession>
<dbReference type="PROSITE" id="PS50853">
    <property type="entry name" value="FN3"/>
    <property type="match status" value="1"/>
</dbReference>
<evidence type="ECO:0000256" key="16">
    <source>
        <dbReference type="ARBA" id="ARBA00051243"/>
    </source>
</evidence>
<protein>
    <recommendedName>
        <fullName evidence="3">receptor protein-tyrosine kinase</fullName>
        <ecNumber evidence="3">2.7.10.1</ecNumber>
    </recommendedName>
</protein>
<evidence type="ECO:0000256" key="5">
    <source>
        <dbReference type="ARBA" id="ARBA00022692"/>
    </source>
</evidence>
<dbReference type="InterPro" id="IPR003961">
    <property type="entry name" value="FN3_dom"/>
</dbReference>
<evidence type="ECO:0000259" key="20">
    <source>
        <dbReference type="PROSITE" id="PS50011"/>
    </source>
</evidence>
<proteinExistence type="predicted"/>
<feature type="binding site" evidence="17">
    <location>
        <position position="693"/>
    </location>
    <ligand>
        <name>ATP</name>
        <dbReference type="ChEBI" id="CHEBI:30616"/>
    </ligand>
</feature>
<keyword evidence="5 19" id="KW-0812">Transmembrane</keyword>
<keyword evidence="12 19" id="KW-0472">Membrane</keyword>
<keyword evidence="23" id="KW-1185">Reference proteome</keyword>
<feature type="domain" description="Protein kinase" evidence="20">
    <location>
        <begin position="658"/>
        <end position="986"/>
    </location>
</feature>
<dbReference type="InterPro" id="IPR017441">
    <property type="entry name" value="Protein_kinase_ATP_BS"/>
</dbReference>
<dbReference type="GO" id="GO:0050793">
    <property type="term" value="P:regulation of developmental process"/>
    <property type="evidence" value="ECO:0007669"/>
    <property type="project" value="UniProtKB-ARBA"/>
</dbReference>
<keyword evidence="13" id="KW-0829">Tyrosine-protein kinase</keyword>
<dbReference type="CDD" id="cd00063">
    <property type="entry name" value="FN3"/>
    <property type="match status" value="1"/>
</dbReference>
<keyword evidence="7" id="KW-0677">Repeat</keyword>
<keyword evidence="15" id="KW-0325">Glycoprotein</keyword>
<name>A0A4E0S1A1_FASHE</name>
<dbReference type="InterPro" id="IPR000719">
    <property type="entry name" value="Prot_kinase_dom"/>
</dbReference>
<evidence type="ECO:0000256" key="12">
    <source>
        <dbReference type="ARBA" id="ARBA00023136"/>
    </source>
</evidence>
<comment type="catalytic activity">
    <reaction evidence="16">
        <text>L-tyrosyl-[protein] + ATP = O-phospho-L-tyrosyl-[protein] + ADP + H(+)</text>
        <dbReference type="Rhea" id="RHEA:10596"/>
        <dbReference type="Rhea" id="RHEA-COMP:10136"/>
        <dbReference type="Rhea" id="RHEA-COMP:20101"/>
        <dbReference type="ChEBI" id="CHEBI:15378"/>
        <dbReference type="ChEBI" id="CHEBI:30616"/>
        <dbReference type="ChEBI" id="CHEBI:46858"/>
        <dbReference type="ChEBI" id="CHEBI:61978"/>
        <dbReference type="ChEBI" id="CHEBI:456216"/>
        <dbReference type="EC" id="2.7.10.1"/>
    </reaction>
</comment>
<dbReference type="InterPro" id="IPR050122">
    <property type="entry name" value="RTK"/>
</dbReference>
<dbReference type="GO" id="GO:0048468">
    <property type="term" value="P:cell development"/>
    <property type="evidence" value="ECO:0007669"/>
    <property type="project" value="UniProtKB-ARBA"/>
</dbReference>
<dbReference type="Pfam" id="PF07714">
    <property type="entry name" value="PK_Tyr_Ser-Thr"/>
    <property type="match status" value="1"/>
</dbReference>
<comment type="subcellular location">
    <subcellularLocation>
        <location evidence="1">Endomembrane system</location>
    </subcellularLocation>
    <subcellularLocation>
        <location evidence="2">Membrane</location>
        <topology evidence="2">Single-pass type I membrane protein</topology>
    </subcellularLocation>
</comment>
<evidence type="ECO:0000256" key="11">
    <source>
        <dbReference type="ARBA" id="ARBA00022989"/>
    </source>
</evidence>
<dbReference type="EMBL" id="JXXN02000802">
    <property type="protein sequence ID" value="THD26262.1"/>
    <property type="molecule type" value="Genomic_DNA"/>
</dbReference>
<keyword evidence="8 17" id="KW-0547">Nucleotide-binding</keyword>
<comment type="caution">
    <text evidence="22">The sequence shown here is derived from an EMBL/GenBank/DDBJ whole genome shotgun (WGS) entry which is preliminary data.</text>
</comment>
<evidence type="ECO:0000256" key="9">
    <source>
        <dbReference type="ARBA" id="ARBA00022777"/>
    </source>
</evidence>
<evidence type="ECO:0000256" key="18">
    <source>
        <dbReference type="SAM" id="MobiDB-lite"/>
    </source>
</evidence>
<dbReference type="GO" id="GO:0004714">
    <property type="term" value="F:transmembrane receptor protein tyrosine kinase activity"/>
    <property type="evidence" value="ECO:0007669"/>
    <property type="project" value="UniProtKB-EC"/>
</dbReference>
<evidence type="ECO:0000313" key="23">
    <source>
        <dbReference type="Proteomes" id="UP000230066"/>
    </source>
</evidence>
<feature type="region of interest" description="Disordered" evidence="18">
    <location>
        <begin position="1112"/>
        <end position="1135"/>
    </location>
</feature>
<keyword evidence="9 22" id="KW-0418">Kinase</keyword>
<evidence type="ECO:0000256" key="3">
    <source>
        <dbReference type="ARBA" id="ARBA00011902"/>
    </source>
</evidence>
<dbReference type="PROSITE" id="PS00109">
    <property type="entry name" value="PROTEIN_KINASE_TYR"/>
    <property type="match status" value="1"/>
</dbReference>
<feature type="region of interest" description="Disordered" evidence="18">
    <location>
        <begin position="1280"/>
        <end position="1302"/>
    </location>
</feature>
<feature type="transmembrane region" description="Helical" evidence="19">
    <location>
        <begin position="549"/>
        <end position="572"/>
    </location>
</feature>
<evidence type="ECO:0000259" key="21">
    <source>
        <dbReference type="PROSITE" id="PS50853"/>
    </source>
</evidence>
<reference evidence="22" key="1">
    <citation type="submission" date="2019-03" db="EMBL/GenBank/DDBJ databases">
        <title>Improved annotation for the trematode Fasciola hepatica.</title>
        <authorList>
            <person name="Choi Y.-J."/>
            <person name="Martin J."/>
            <person name="Mitreva M."/>
        </authorList>
    </citation>
    <scope>NUCLEOTIDE SEQUENCE [LARGE SCALE GENOMIC DNA]</scope>
</reference>
<keyword evidence="10 17" id="KW-0067">ATP-binding</keyword>
<evidence type="ECO:0000256" key="7">
    <source>
        <dbReference type="ARBA" id="ARBA00022737"/>
    </source>
</evidence>
<keyword evidence="4" id="KW-0808">Transferase</keyword>
<evidence type="ECO:0000256" key="17">
    <source>
        <dbReference type="PROSITE-ProRule" id="PRU10141"/>
    </source>
</evidence>
<evidence type="ECO:0000256" key="13">
    <source>
        <dbReference type="ARBA" id="ARBA00023137"/>
    </source>
</evidence>
<dbReference type="InterPro" id="IPR020635">
    <property type="entry name" value="Tyr_kinase_cat_dom"/>
</dbReference>
<dbReference type="PANTHER" id="PTHR24416">
    <property type="entry name" value="TYROSINE-PROTEIN KINASE RECEPTOR"/>
    <property type="match status" value="1"/>
</dbReference>
<dbReference type="SUPFAM" id="SSF49265">
    <property type="entry name" value="Fibronectin type III"/>
    <property type="match status" value="1"/>
</dbReference>
<evidence type="ECO:0000313" key="22">
    <source>
        <dbReference type="EMBL" id="THD26262.1"/>
    </source>
</evidence>
<feature type="region of interest" description="Disordered" evidence="18">
    <location>
        <begin position="1197"/>
        <end position="1268"/>
    </location>
</feature>
<gene>
    <name evidence="22" type="ORF">D915_002878</name>
</gene>
<dbReference type="GO" id="GO:0005524">
    <property type="term" value="F:ATP binding"/>
    <property type="evidence" value="ECO:0007669"/>
    <property type="project" value="UniProtKB-UniRule"/>
</dbReference>
<dbReference type="InterPro" id="IPR001245">
    <property type="entry name" value="Ser-Thr/Tyr_kinase_cat_dom"/>
</dbReference>
<evidence type="ECO:0000256" key="15">
    <source>
        <dbReference type="ARBA" id="ARBA00023180"/>
    </source>
</evidence>
<evidence type="ECO:0000256" key="6">
    <source>
        <dbReference type="ARBA" id="ARBA00022729"/>
    </source>
</evidence>
<dbReference type="PROSITE" id="PS00107">
    <property type="entry name" value="PROTEIN_KINASE_ATP"/>
    <property type="match status" value="1"/>
</dbReference>
<feature type="region of interest" description="Disordered" evidence="18">
    <location>
        <begin position="208"/>
        <end position="230"/>
    </location>
</feature>
<evidence type="ECO:0000256" key="10">
    <source>
        <dbReference type="ARBA" id="ARBA00022840"/>
    </source>
</evidence>
<dbReference type="InterPro" id="IPR013783">
    <property type="entry name" value="Ig-like_fold"/>
</dbReference>
<organism evidence="22 23">
    <name type="scientific">Fasciola hepatica</name>
    <name type="common">Liver fluke</name>
    <dbReference type="NCBI Taxonomy" id="6192"/>
    <lineage>
        <taxon>Eukaryota</taxon>
        <taxon>Metazoa</taxon>
        <taxon>Spiralia</taxon>
        <taxon>Lophotrochozoa</taxon>
        <taxon>Platyhelminthes</taxon>
        <taxon>Trematoda</taxon>
        <taxon>Digenea</taxon>
        <taxon>Plagiorchiida</taxon>
        <taxon>Echinostomata</taxon>
        <taxon>Echinostomatoidea</taxon>
        <taxon>Fasciolidae</taxon>
        <taxon>Fasciola</taxon>
    </lineage>
</organism>
<dbReference type="GO" id="GO:0005886">
    <property type="term" value="C:plasma membrane"/>
    <property type="evidence" value="ECO:0007669"/>
    <property type="project" value="TreeGrafter"/>
</dbReference>
<dbReference type="InterPro" id="IPR011009">
    <property type="entry name" value="Kinase-like_dom_sf"/>
</dbReference>
<feature type="compositionally biased region" description="Basic and acidic residues" evidence="18">
    <location>
        <begin position="221"/>
        <end position="230"/>
    </location>
</feature>
<dbReference type="Gene3D" id="1.10.510.10">
    <property type="entry name" value="Transferase(Phosphotransferase) domain 1"/>
    <property type="match status" value="2"/>
</dbReference>
<dbReference type="Proteomes" id="UP000230066">
    <property type="component" value="Unassembled WGS sequence"/>
</dbReference>
<feature type="compositionally biased region" description="Low complexity" evidence="18">
    <location>
        <begin position="791"/>
        <end position="801"/>
    </location>
</feature>
<feature type="compositionally biased region" description="Low complexity" evidence="18">
    <location>
        <begin position="1197"/>
        <end position="1206"/>
    </location>
</feature>
<sequence>MEGVCFLNTQEIERYYLITPIFCSLILEVNGPVCLDGNSACSVNLDLGPDWIAESTINWTAGKEEQITTCSSNLHTKESNLYPPRQFSVNWKTGVVLGMDRSKGYVYAARFSPAVGSIHGKRIGNNHSLVSCFVTQPLSDTYPNPNVLTLHLSESSNTTLTNNQEEGFTVKLLLSSGVRRMNEMITTLRTITNDLEKHKSVATVTVSTRGGTVESSGGGGRSDDASAGKDNDSLIYPEVPALLIVKPVQCKAIPGHFVLSCYRREIEFTWIPPQIPIKKAMVKFKQHDEPKFNTMSDYGWGPSGPKVRNHTLTELRPNTVYEFGLNLIYQNDTFEQFPPTRTGQICACQTHTDVPEKPQELRYHYLKENDYSLEWVPGEDNGEPIITYNLKAIQIHDKMPLPNATWQHVVPYNLTDSQLNFTLPSNDHNAVQLRAVNKVGMSEPSYITIQPPVKKVSGDSDDDLKDYCNAKVYYLNKWGTCLRRHSLLHSIDILEPKDKRTSVFSNVNPEETLLTIYPKHHEILPIVRLSGSNSVYSSIFEPLNHVTGVLTYSLLSIGVVLLLLLMIIVFIYRRRRTDCKAGKHPFLISFNPSRRIHSGSGNDSFGLGGGSDLTTSGVPLDLSTLEPLWNQEVNSLYGIGKSDLISFEQVTQISAANIRFQRYIGCGAFGKVWEGWLHVNDVDGDRFEKVALKVRNRKSLTEAEFRREATLMHRYQHANIVRFFGVSFDSPGQQCLVLEMMDQGNLRDYLHRARPRIAPNVAANMFAAAAICAAGGGSSGAGDGRNGSEGSSMNTSTTSTAAGCGTTTASNVITLTAQLDLPALIGIMRDIAQGCRYLEEQHFVHRDIAARNCLVSHSHPSGRIVKLCDFGLARDIYKNDCYLKRNEPKLPVRWMSPEAIRDGLFTTKSDVWAFAVTCWEVMTLGADPFYGRANLDVMNLVIGGHVLGRPENCPDELYNQMLQCWSRFSEMRPSFVDLTEKMNEFVQRSHDSGSVFAGAFIVSLPLPRSLPDSSCQPMFACSRDERQPQQPELVRPNNNNKCQRRASLNEYHSNSQLSKDNTFTLPQCHTMTRGRHNSQRVARQPPNLPVCHEQDTGCANFLGPRSMDLSLSRPGSMRNHSNTCGPSGSAVGGAGPRVENRTYLVGSAATTGYECALSDPSTEQTTLVTTTTGTDGATQGSVNGTAVLDPTLFTTPSVSGSAVGPGVSSGPGHGGRLNAPEKTVYQQQDTGHETRPVSLFDNPCSPGNTSHPQSGFYRSLSYRNPQGINQGQMVNINRSMTQSQTHSAGVDQPNGSGSTTGPSLAAYWLVGTGGGVDSQGYERPTWTSASPSMHGWMNSQTQLLNQRASGSVILKTSMEPIGLQDLTNEQKTLRGTISG</sequence>
<dbReference type="SUPFAM" id="SSF56112">
    <property type="entry name" value="Protein kinase-like (PK-like)"/>
    <property type="match status" value="1"/>
</dbReference>
<dbReference type="FunFam" id="1.10.510.10:FF:001512">
    <property type="entry name" value="Receptor tyrosine-protein kinase erbB-2"/>
    <property type="match status" value="1"/>
</dbReference>
<dbReference type="Gene3D" id="2.60.40.10">
    <property type="entry name" value="Immunoglobulins"/>
    <property type="match status" value="1"/>
</dbReference>
<dbReference type="CDD" id="cd00192">
    <property type="entry name" value="PTKc"/>
    <property type="match status" value="1"/>
</dbReference>
<dbReference type="GO" id="GO:0007169">
    <property type="term" value="P:cell surface receptor protein tyrosine kinase signaling pathway"/>
    <property type="evidence" value="ECO:0007669"/>
    <property type="project" value="TreeGrafter"/>
</dbReference>
<dbReference type="InterPro" id="IPR036116">
    <property type="entry name" value="FN3_sf"/>
</dbReference>
<dbReference type="GO" id="GO:0030182">
    <property type="term" value="P:neuron differentiation"/>
    <property type="evidence" value="ECO:0007669"/>
    <property type="project" value="UniProtKB-ARBA"/>
</dbReference>